<organism evidence="11 12">
    <name type="scientific">Methylocystis borbori</name>
    <dbReference type="NCBI Taxonomy" id="3118750"/>
    <lineage>
        <taxon>Bacteria</taxon>
        <taxon>Pseudomonadati</taxon>
        <taxon>Pseudomonadota</taxon>
        <taxon>Alphaproteobacteria</taxon>
        <taxon>Hyphomicrobiales</taxon>
        <taxon>Methylocystaceae</taxon>
        <taxon>Methylocystis</taxon>
    </lineage>
</organism>
<dbReference type="Gene3D" id="1.20.1250.20">
    <property type="entry name" value="MFS general substrate transporter like domains"/>
    <property type="match status" value="2"/>
</dbReference>
<evidence type="ECO:0000256" key="2">
    <source>
        <dbReference type="ARBA" id="ARBA00008240"/>
    </source>
</evidence>
<reference evidence="11 12" key="1">
    <citation type="submission" date="2024-02" db="EMBL/GenBank/DDBJ databases">
        <authorList>
            <person name="Grouzdev D."/>
        </authorList>
    </citation>
    <scope>NUCLEOTIDE SEQUENCE [LARGE SCALE GENOMIC DNA]</scope>
    <source>
        <strain evidence="11 12">9N</strain>
    </source>
</reference>
<evidence type="ECO:0000256" key="6">
    <source>
        <dbReference type="ARBA" id="ARBA00022847"/>
    </source>
</evidence>
<protein>
    <submittedName>
        <fullName evidence="11">MFS transporter</fullName>
    </submittedName>
</protein>
<keyword evidence="3" id="KW-0813">Transport</keyword>
<evidence type="ECO:0000313" key="11">
    <source>
        <dbReference type="EMBL" id="MEF3367806.1"/>
    </source>
</evidence>
<feature type="transmembrane region" description="Helical" evidence="9">
    <location>
        <begin position="117"/>
        <end position="137"/>
    </location>
</feature>
<evidence type="ECO:0000256" key="8">
    <source>
        <dbReference type="ARBA" id="ARBA00023136"/>
    </source>
</evidence>
<feature type="transmembrane region" description="Helical" evidence="9">
    <location>
        <begin position="93"/>
        <end position="111"/>
    </location>
</feature>
<dbReference type="InterPro" id="IPR020846">
    <property type="entry name" value="MFS_dom"/>
</dbReference>
<dbReference type="PROSITE" id="PS00217">
    <property type="entry name" value="SUGAR_TRANSPORT_2"/>
    <property type="match status" value="1"/>
</dbReference>
<name>A0ABU7XK94_9HYPH</name>
<dbReference type="Proteomes" id="UP001350748">
    <property type="component" value="Unassembled WGS sequence"/>
</dbReference>
<accession>A0ABU7XK94</accession>
<dbReference type="PANTHER" id="PTHR43528">
    <property type="entry name" value="ALPHA-KETOGLUTARATE PERMEASE"/>
    <property type="match status" value="1"/>
</dbReference>
<dbReference type="InterPro" id="IPR051084">
    <property type="entry name" value="H+-coupled_symporters"/>
</dbReference>
<keyword evidence="5 9" id="KW-0812">Transmembrane</keyword>
<dbReference type="Pfam" id="PF00083">
    <property type="entry name" value="Sugar_tr"/>
    <property type="match status" value="1"/>
</dbReference>
<comment type="caution">
    <text evidence="11">The sequence shown here is derived from an EMBL/GenBank/DDBJ whole genome shotgun (WGS) entry which is preliminary data.</text>
</comment>
<dbReference type="InterPro" id="IPR036259">
    <property type="entry name" value="MFS_trans_sf"/>
</dbReference>
<keyword evidence="4" id="KW-1003">Cell membrane</keyword>
<feature type="transmembrane region" description="Helical" evidence="9">
    <location>
        <begin position="367"/>
        <end position="385"/>
    </location>
</feature>
<feature type="transmembrane region" description="Helical" evidence="9">
    <location>
        <begin position="60"/>
        <end position="81"/>
    </location>
</feature>
<dbReference type="EMBL" id="JAZHYN010000059">
    <property type="protein sequence ID" value="MEF3367806.1"/>
    <property type="molecule type" value="Genomic_DNA"/>
</dbReference>
<dbReference type="PROSITE" id="PS50850">
    <property type="entry name" value="MFS"/>
    <property type="match status" value="1"/>
</dbReference>
<sequence length="439" mass="47703">MMNDSGGAAVGLRSEAARLRAIVVGSIGNLVEWYDFYVYSAFSLYFAEAFFPGDDPLAQMMSASGVFALGFFMRPVGAYIFGRIGDGRGRRKALMLSVLLMCLGSLIVALVPTYATIGAAAPAILLFARLLQGASLGGEYGSSATYLAEMAHPERRGFYSSFQYVTMIAGQLLALCVLLLLQNVLLDAHALRDWGWRIPFAFGALLAVVALVMRRDLVETDAFKASRAEKERGSLHALLAHKRETAIVVGLTLGGTIAFYVYTTYMQKFLKLSAGLSDAQTTWISAGSLLFALLLQPIYGVMSDRIGRRPMLIAFGLLGTILTTPLLTAIQNTRSAWAAFALICCAWLIVALYTSINAVVKAELFPAAIRVTGVALPYAATVSLFGGSAEYVALWFKARGHENWFYWYASAAIFVSLIVYATTPDTKKNSRIEQDENIV</sequence>
<keyword evidence="7 9" id="KW-1133">Transmembrane helix</keyword>
<dbReference type="InterPro" id="IPR011701">
    <property type="entry name" value="MFS"/>
</dbReference>
<evidence type="ECO:0000256" key="9">
    <source>
        <dbReference type="SAM" id="Phobius"/>
    </source>
</evidence>
<keyword evidence="12" id="KW-1185">Reference proteome</keyword>
<feature type="transmembrane region" description="Helical" evidence="9">
    <location>
        <begin position="405"/>
        <end position="423"/>
    </location>
</feature>
<comment type="similarity">
    <text evidence="2">Belongs to the major facilitator superfamily. Metabolite:H+ Symporter (MHS) family (TC 2.A.1.6) family.</text>
</comment>
<feature type="transmembrane region" description="Helical" evidence="9">
    <location>
        <begin position="336"/>
        <end position="360"/>
    </location>
</feature>
<evidence type="ECO:0000256" key="7">
    <source>
        <dbReference type="ARBA" id="ARBA00022989"/>
    </source>
</evidence>
<evidence type="ECO:0000256" key="5">
    <source>
        <dbReference type="ARBA" id="ARBA00022692"/>
    </source>
</evidence>
<keyword evidence="6" id="KW-0769">Symport</keyword>
<evidence type="ECO:0000256" key="4">
    <source>
        <dbReference type="ARBA" id="ARBA00022475"/>
    </source>
</evidence>
<evidence type="ECO:0000259" key="10">
    <source>
        <dbReference type="PROSITE" id="PS50850"/>
    </source>
</evidence>
<evidence type="ECO:0000313" key="12">
    <source>
        <dbReference type="Proteomes" id="UP001350748"/>
    </source>
</evidence>
<feature type="transmembrane region" description="Helical" evidence="9">
    <location>
        <begin position="311"/>
        <end position="330"/>
    </location>
</feature>
<feature type="transmembrane region" description="Helical" evidence="9">
    <location>
        <begin position="245"/>
        <end position="262"/>
    </location>
</feature>
<feature type="transmembrane region" description="Helical" evidence="9">
    <location>
        <begin position="282"/>
        <end position="299"/>
    </location>
</feature>
<dbReference type="InterPro" id="IPR005828">
    <property type="entry name" value="MFS_sugar_transport-like"/>
</dbReference>
<gene>
    <name evidence="11" type="ORF">V3H18_14825</name>
</gene>
<feature type="domain" description="Major facilitator superfamily (MFS) profile" evidence="10">
    <location>
        <begin position="21"/>
        <end position="427"/>
    </location>
</feature>
<dbReference type="PANTHER" id="PTHR43528:SF1">
    <property type="entry name" value="ALPHA-KETOGLUTARATE PERMEASE"/>
    <property type="match status" value="1"/>
</dbReference>
<dbReference type="Pfam" id="PF07690">
    <property type="entry name" value="MFS_1"/>
    <property type="match status" value="1"/>
</dbReference>
<feature type="transmembrane region" description="Helical" evidence="9">
    <location>
        <begin position="21"/>
        <end position="40"/>
    </location>
</feature>
<feature type="transmembrane region" description="Helical" evidence="9">
    <location>
        <begin position="158"/>
        <end position="182"/>
    </location>
</feature>
<comment type="subcellular location">
    <subcellularLocation>
        <location evidence="1">Cell membrane</location>
        <topology evidence="1">Multi-pass membrane protein</topology>
    </subcellularLocation>
</comment>
<evidence type="ECO:0000256" key="3">
    <source>
        <dbReference type="ARBA" id="ARBA00022448"/>
    </source>
</evidence>
<dbReference type="CDD" id="cd17367">
    <property type="entry name" value="MFS_KgtP"/>
    <property type="match status" value="1"/>
</dbReference>
<dbReference type="SUPFAM" id="SSF103473">
    <property type="entry name" value="MFS general substrate transporter"/>
    <property type="match status" value="1"/>
</dbReference>
<dbReference type="InterPro" id="IPR005829">
    <property type="entry name" value="Sugar_transporter_CS"/>
</dbReference>
<keyword evidence="8 9" id="KW-0472">Membrane</keyword>
<proteinExistence type="inferred from homology"/>
<feature type="transmembrane region" description="Helical" evidence="9">
    <location>
        <begin position="194"/>
        <end position="213"/>
    </location>
</feature>
<evidence type="ECO:0000256" key="1">
    <source>
        <dbReference type="ARBA" id="ARBA00004651"/>
    </source>
</evidence>